<keyword evidence="2" id="KW-1133">Transmembrane helix</keyword>
<dbReference type="AlphaFoldDB" id="A0A034W8F3"/>
<protein>
    <submittedName>
        <fullName evidence="4">Saccharopine dehydrogenase-like oxidoreductase</fullName>
    </submittedName>
</protein>
<dbReference type="PANTHER" id="PTHR12286">
    <property type="entry name" value="SACCHAROPINE DEHYDROGENASE-LIKE OXIDOREDUCTASE"/>
    <property type="match status" value="1"/>
</dbReference>
<dbReference type="FunFam" id="3.40.50.720:FF:000178">
    <property type="entry name" value="Saccharopine dehydrogenase-like oxidoreductase"/>
    <property type="match status" value="1"/>
</dbReference>
<dbReference type="InterPro" id="IPR036291">
    <property type="entry name" value="NAD(P)-bd_dom_sf"/>
</dbReference>
<keyword evidence="2" id="KW-0812">Transmembrane</keyword>
<evidence type="ECO:0000256" key="2">
    <source>
        <dbReference type="SAM" id="Phobius"/>
    </source>
</evidence>
<organism evidence="4">
    <name type="scientific">Bactrocera dorsalis</name>
    <name type="common">Oriental fruit fly</name>
    <name type="synonym">Dacus dorsalis</name>
    <dbReference type="NCBI Taxonomy" id="27457"/>
    <lineage>
        <taxon>Eukaryota</taxon>
        <taxon>Metazoa</taxon>
        <taxon>Ecdysozoa</taxon>
        <taxon>Arthropoda</taxon>
        <taxon>Hexapoda</taxon>
        <taxon>Insecta</taxon>
        <taxon>Pterygota</taxon>
        <taxon>Neoptera</taxon>
        <taxon>Endopterygota</taxon>
        <taxon>Diptera</taxon>
        <taxon>Brachycera</taxon>
        <taxon>Muscomorpha</taxon>
        <taxon>Tephritoidea</taxon>
        <taxon>Tephritidae</taxon>
        <taxon>Bactrocera</taxon>
        <taxon>Bactrocera</taxon>
    </lineage>
</organism>
<accession>A0A034W8F3</accession>
<name>A0A034W8F3_BACDO</name>
<feature type="domain" description="Saccharopine dehydrogenase NADP binding" evidence="3">
    <location>
        <begin position="8"/>
        <end position="135"/>
    </location>
</feature>
<comment type="similarity">
    <text evidence="1">Belongs to the saccharopine dehydrogenase family.</text>
</comment>
<dbReference type="SUPFAM" id="SSF51735">
    <property type="entry name" value="NAD(P)-binding Rossmann-fold domains"/>
    <property type="match status" value="1"/>
</dbReference>
<proteinExistence type="inferred from homology"/>
<feature type="transmembrane region" description="Helical" evidence="2">
    <location>
        <begin position="276"/>
        <end position="298"/>
    </location>
</feature>
<dbReference type="GO" id="GO:0005739">
    <property type="term" value="C:mitochondrion"/>
    <property type="evidence" value="ECO:0007669"/>
    <property type="project" value="TreeGrafter"/>
</dbReference>
<keyword evidence="2" id="KW-0472">Membrane</keyword>
<dbReference type="EMBL" id="GAKP01007106">
    <property type="protein sequence ID" value="JAC51846.1"/>
    <property type="molecule type" value="Transcribed_RNA"/>
</dbReference>
<evidence type="ECO:0000313" key="4">
    <source>
        <dbReference type="EMBL" id="JAC51846.1"/>
    </source>
</evidence>
<dbReference type="PANTHER" id="PTHR12286:SF5">
    <property type="entry name" value="SACCHAROPINE DEHYDROGENASE-LIKE OXIDOREDUCTASE"/>
    <property type="match status" value="1"/>
</dbReference>
<evidence type="ECO:0000259" key="3">
    <source>
        <dbReference type="Pfam" id="PF03435"/>
    </source>
</evidence>
<gene>
    <name evidence="4" type="primary">SCPDL</name>
</gene>
<dbReference type="Pfam" id="PF03435">
    <property type="entry name" value="Sacchrp_dh_NADP"/>
    <property type="match status" value="1"/>
</dbReference>
<dbReference type="GO" id="GO:0005811">
    <property type="term" value="C:lipid droplet"/>
    <property type="evidence" value="ECO:0007669"/>
    <property type="project" value="TreeGrafter"/>
</dbReference>
<evidence type="ECO:0000256" key="1">
    <source>
        <dbReference type="ARBA" id="ARBA00038048"/>
    </source>
</evidence>
<dbReference type="GO" id="GO:0005886">
    <property type="term" value="C:plasma membrane"/>
    <property type="evidence" value="ECO:0007669"/>
    <property type="project" value="TreeGrafter"/>
</dbReference>
<dbReference type="InterPro" id="IPR051276">
    <property type="entry name" value="Saccharopine_DH-like_oxidrdct"/>
</dbReference>
<dbReference type="OrthoDB" id="10268090at2759"/>
<reference evidence="4" key="1">
    <citation type="journal article" date="2014" name="BMC Genomics">
        <title>Characterizing the developmental transcriptome of the oriental fruit fly, Bactrocera dorsalis (Diptera: Tephritidae) through comparative genomic analysis with Drosophila melanogaster utilizing modENCODE datasets.</title>
        <authorList>
            <person name="Geib S.M."/>
            <person name="Calla B."/>
            <person name="Hall B."/>
            <person name="Hou S."/>
            <person name="Manoukis N.C."/>
        </authorList>
    </citation>
    <scope>NUCLEOTIDE SEQUENCE</scope>
    <source>
        <strain evidence="4">Punador</strain>
    </source>
</reference>
<dbReference type="InterPro" id="IPR005097">
    <property type="entry name" value="Sacchrp_dh_NADP-bd"/>
</dbReference>
<sequence length="423" mass="47687">MSVKLDAIIFGATGFTGQIAVEKAPEVLQGLTWGVAGRNKSKLENVLSTVGQKIGKDLSAVPIILADVGDRSSIEAMAAKCKVVINCCGPYRFYGEVVVKACIEAGTHHVDISGEPQYIEGMRLKYHYLAQKQHTYVISTCGFDSIPAEMGVVHAEKNFPGTVNTCEMFWENILDYRDKNSKAVLHAGTWESAIHAMANYGELKAFQRALETEKLPDLRPKLKFWPFARKVEFLNRYFFPIHSGDRDIVMDTQRLRYMNENKRPIQFENYIGFRSLWTTILTQMVIIFTVIMAQIPGLRQILIKNPKFFTRGLMSHEGPVEANRAAQRFQMTFRTRGWTVGQPLTEQPKQVLLTRLSSLDPFYGMTCLSVLATAKIILKEHDKMPNDGGVLPPGYAFANTSLIEELGRLKNGLKFEVLKLEQQ</sequence>
<dbReference type="GO" id="GO:0009247">
    <property type="term" value="P:glycolipid biosynthetic process"/>
    <property type="evidence" value="ECO:0007669"/>
    <property type="project" value="TreeGrafter"/>
</dbReference>
<dbReference type="Gene3D" id="3.40.50.720">
    <property type="entry name" value="NAD(P)-binding Rossmann-like Domain"/>
    <property type="match status" value="1"/>
</dbReference>